<name>A0A5C2RT78_9APHY</name>
<sequence length="227" mass="25010">MVIVGAGPGDILAFDFGRFWDICTYRRWTPQVITYRAGDSGLCLIFPSGTSLDQFEAACDRNLPSRAVETSRPTLEHLRDLGLIAAPKVVGAFLLNGRTEPSCVQRPRREFADDIGNDGDLPFLLTDWTEPDARPLPPLAIHRRGVTGRDNPLSSSALHNEDDTEEETSDSSSIGDLSDLSDLDVTDLDAEDIEELINEVDEDAEAFDVLCCDVVAARRYEFPGSFM</sequence>
<organism evidence="2 3">
    <name type="scientific">Lentinus tigrinus ALCF2SS1-6</name>
    <dbReference type="NCBI Taxonomy" id="1328759"/>
    <lineage>
        <taxon>Eukaryota</taxon>
        <taxon>Fungi</taxon>
        <taxon>Dikarya</taxon>
        <taxon>Basidiomycota</taxon>
        <taxon>Agaricomycotina</taxon>
        <taxon>Agaricomycetes</taxon>
        <taxon>Polyporales</taxon>
        <taxon>Polyporaceae</taxon>
        <taxon>Lentinus</taxon>
    </lineage>
</organism>
<dbReference type="Proteomes" id="UP000313359">
    <property type="component" value="Unassembled WGS sequence"/>
</dbReference>
<keyword evidence="3" id="KW-1185">Reference proteome</keyword>
<feature type="region of interest" description="Disordered" evidence="1">
    <location>
        <begin position="136"/>
        <end position="180"/>
    </location>
</feature>
<dbReference type="OrthoDB" id="2756328at2759"/>
<dbReference type="EMBL" id="ML122317">
    <property type="protein sequence ID" value="RPD53697.1"/>
    <property type="molecule type" value="Genomic_DNA"/>
</dbReference>
<gene>
    <name evidence="2" type="ORF">L227DRAFT_616787</name>
</gene>
<evidence type="ECO:0000256" key="1">
    <source>
        <dbReference type="SAM" id="MobiDB-lite"/>
    </source>
</evidence>
<evidence type="ECO:0000313" key="3">
    <source>
        <dbReference type="Proteomes" id="UP000313359"/>
    </source>
</evidence>
<dbReference type="AlphaFoldDB" id="A0A5C2RT78"/>
<protein>
    <submittedName>
        <fullName evidence="2">Uncharacterized protein</fullName>
    </submittedName>
</protein>
<proteinExistence type="predicted"/>
<reference evidence="2" key="1">
    <citation type="journal article" date="2018" name="Genome Biol. Evol.">
        <title>Genomics and development of Lentinus tigrinus, a white-rot wood-decaying mushroom with dimorphic fruiting bodies.</title>
        <authorList>
            <person name="Wu B."/>
            <person name="Xu Z."/>
            <person name="Knudson A."/>
            <person name="Carlson A."/>
            <person name="Chen N."/>
            <person name="Kovaka S."/>
            <person name="LaButti K."/>
            <person name="Lipzen A."/>
            <person name="Pennachio C."/>
            <person name="Riley R."/>
            <person name="Schakwitz W."/>
            <person name="Umezawa K."/>
            <person name="Ohm R.A."/>
            <person name="Grigoriev I.V."/>
            <person name="Nagy L.G."/>
            <person name="Gibbons J."/>
            <person name="Hibbett D."/>
        </authorList>
    </citation>
    <scope>NUCLEOTIDE SEQUENCE [LARGE SCALE GENOMIC DNA]</scope>
    <source>
        <strain evidence="2">ALCF2SS1-6</strain>
    </source>
</reference>
<evidence type="ECO:0000313" key="2">
    <source>
        <dbReference type="EMBL" id="RPD53697.1"/>
    </source>
</evidence>
<accession>A0A5C2RT78</accession>